<evidence type="ECO:0000256" key="1">
    <source>
        <dbReference type="SAM" id="MobiDB-lite"/>
    </source>
</evidence>
<reference evidence="2" key="3">
    <citation type="submission" date="2023-05" db="EMBL/GenBank/DDBJ databases">
        <authorList>
            <person name="Smith C.H."/>
        </authorList>
    </citation>
    <scope>NUCLEOTIDE SEQUENCE</scope>
    <source>
        <strain evidence="2">CHS0354</strain>
        <tissue evidence="2">Mantle</tissue>
    </source>
</reference>
<sequence length="78" mass="8664">MRWHVALQVCVSQIRRKYAMACYPLGSHTTDLKSLCDNPLSYSGTPRDGIQDPKEAGDQSAQFSTTTAGHTPQIQRLQ</sequence>
<dbReference type="EMBL" id="JAEAOA010000968">
    <property type="protein sequence ID" value="KAK3607463.1"/>
    <property type="molecule type" value="Genomic_DNA"/>
</dbReference>
<organism evidence="2 3">
    <name type="scientific">Potamilus streckersoni</name>
    <dbReference type="NCBI Taxonomy" id="2493646"/>
    <lineage>
        <taxon>Eukaryota</taxon>
        <taxon>Metazoa</taxon>
        <taxon>Spiralia</taxon>
        <taxon>Lophotrochozoa</taxon>
        <taxon>Mollusca</taxon>
        <taxon>Bivalvia</taxon>
        <taxon>Autobranchia</taxon>
        <taxon>Heteroconchia</taxon>
        <taxon>Palaeoheterodonta</taxon>
        <taxon>Unionida</taxon>
        <taxon>Unionoidea</taxon>
        <taxon>Unionidae</taxon>
        <taxon>Ambleminae</taxon>
        <taxon>Lampsilini</taxon>
        <taxon>Potamilus</taxon>
    </lineage>
</organism>
<feature type="region of interest" description="Disordered" evidence="1">
    <location>
        <begin position="43"/>
        <end position="78"/>
    </location>
</feature>
<dbReference type="AlphaFoldDB" id="A0AAE0TCX5"/>
<keyword evidence="3" id="KW-1185">Reference proteome</keyword>
<evidence type="ECO:0000313" key="3">
    <source>
        <dbReference type="Proteomes" id="UP001195483"/>
    </source>
</evidence>
<name>A0AAE0TCX5_9BIVA</name>
<feature type="compositionally biased region" description="Polar residues" evidence="1">
    <location>
        <begin position="59"/>
        <end position="78"/>
    </location>
</feature>
<evidence type="ECO:0000313" key="2">
    <source>
        <dbReference type="EMBL" id="KAK3607463.1"/>
    </source>
</evidence>
<accession>A0AAE0TCX5</accession>
<dbReference type="Proteomes" id="UP001195483">
    <property type="component" value="Unassembled WGS sequence"/>
</dbReference>
<gene>
    <name evidence="2" type="ORF">CHS0354_015612</name>
</gene>
<proteinExistence type="predicted"/>
<reference evidence="2" key="2">
    <citation type="journal article" date="2021" name="Genome Biol. Evol.">
        <title>Developing a high-quality reference genome for a parasitic bivalve with doubly uniparental inheritance (Bivalvia: Unionida).</title>
        <authorList>
            <person name="Smith C.H."/>
        </authorList>
    </citation>
    <scope>NUCLEOTIDE SEQUENCE</scope>
    <source>
        <strain evidence="2">CHS0354</strain>
        <tissue evidence="2">Mantle</tissue>
    </source>
</reference>
<comment type="caution">
    <text evidence="2">The sequence shown here is derived from an EMBL/GenBank/DDBJ whole genome shotgun (WGS) entry which is preliminary data.</text>
</comment>
<protein>
    <submittedName>
        <fullName evidence="2">Uncharacterized protein</fullName>
    </submittedName>
</protein>
<reference evidence="2" key="1">
    <citation type="journal article" date="2021" name="Genome Biol. Evol.">
        <title>A High-Quality Reference Genome for a Parasitic Bivalve with Doubly Uniparental Inheritance (Bivalvia: Unionida).</title>
        <authorList>
            <person name="Smith C.H."/>
        </authorList>
    </citation>
    <scope>NUCLEOTIDE SEQUENCE</scope>
    <source>
        <strain evidence="2">CHS0354</strain>
    </source>
</reference>